<dbReference type="KEGG" id="slac:SKTS_28630"/>
<reference evidence="3" key="1">
    <citation type="submission" date="2020-03" db="EMBL/GenBank/DDBJ databases">
        <title>Complete genome sequence of sulfur-oxidizing bacterium skT11.</title>
        <authorList>
            <person name="Kanda M."/>
            <person name="Kojima H."/>
            <person name="Fukui M."/>
        </authorList>
    </citation>
    <scope>NUCLEOTIDE SEQUENCE [LARGE SCALE GENOMIC DNA]</scope>
    <source>
        <strain evidence="3">skT11</strain>
    </source>
</reference>
<protein>
    <submittedName>
        <fullName evidence="2">Uncharacterized protein</fullName>
    </submittedName>
</protein>
<proteinExistence type="predicted"/>
<accession>A0A6F8VFU8</accession>
<dbReference type="AlphaFoldDB" id="A0A6F8VFU8"/>
<evidence type="ECO:0000313" key="2">
    <source>
        <dbReference type="EMBL" id="BCB27977.1"/>
    </source>
</evidence>
<name>A0A6F8VFU8_9PROT</name>
<feature type="transmembrane region" description="Helical" evidence="1">
    <location>
        <begin position="55"/>
        <end position="75"/>
    </location>
</feature>
<evidence type="ECO:0000256" key="1">
    <source>
        <dbReference type="SAM" id="Phobius"/>
    </source>
</evidence>
<dbReference type="Proteomes" id="UP000502260">
    <property type="component" value="Chromosome"/>
</dbReference>
<evidence type="ECO:0000313" key="3">
    <source>
        <dbReference type="Proteomes" id="UP000502260"/>
    </source>
</evidence>
<keyword evidence="1" id="KW-0472">Membrane</keyword>
<keyword evidence="1" id="KW-0812">Transmembrane</keyword>
<feature type="transmembrane region" description="Helical" evidence="1">
    <location>
        <begin position="102"/>
        <end position="125"/>
    </location>
</feature>
<dbReference type="EMBL" id="AP022853">
    <property type="protein sequence ID" value="BCB27977.1"/>
    <property type="molecule type" value="Genomic_DNA"/>
</dbReference>
<dbReference type="RefSeq" id="WP_173066574.1">
    <property type="nucleotide sequence ID" value="NZ_AP022853.1"/>
</dbReference>
<sequence>MDNPFQPPLSNVDDIFDGENNSGGGKGIVPPPGVKGWSWGAFLLNWIWAIANKTWIGLLCVIPYIGFVVSVYLGFKGRELAWKNKRWDSIEHFERVQKKWSFWAVFLIFGVAGLGIAAAIAIPAYQQYVHHARLG</sequence>
<organism evidence="2 3">
    <name type="scientific">Sulfurimicrobium lacus</name>
    <dbReference type="NCBI Taxonomy" id="2715678"/>
    <lineage>
        <taxon>Bacteria</taxon>
        <taxon>Pseudomonadati</taxon>
        <taxon>Pseudomonadota</taxon>
        <taxon>Betaproteobacteria</taxon>
        <taxon>Nitrosomonadales</taxon>
        <taxon>Sulfuricellaceae</taxon>
        <taxon>Sulfurimicrobium</taxon>
    </lineage>
</organism>
<keyword evidence="1" id="KW-1133">Transmembrane helix</keyword>
<keyword evidence="3" id="KW-1185">Reference proteome</keyword>
<gene>
    <name evidence="2" type="ORF">SKTS_28630</name>
</gene>